<dbReference type="KEGG" id="mdx:BTO20_15295"/>
<dbReference type="PANTHER" id="PTHR21340:SF7">
    <property type="entry name" value="NUDIX HYDROLASE DOMAIN-CONTAINING PROTEIN"/>
    <property type="match status" value="1"/>
</dbReference>
<dbReference type="GO" id="GO:0006167">
    <property type="term" value="P:AMP biosynthetic process"/>
    <property type="evidence" value="ECO:0007669"/>
    <property type="project" value="TreeGrafter"/>
</dbReference>
<keyword evidence="1 3" id="KW-0378">Hydrolase</keyword>
<evidence type="ECO:0000313" key="3">
    <source>
        <dbReference type="EMBL" id="ART69772.1"/>
    </source>
</evidence>
<dbReference type="PROSITE" id="PS00893">
    <property type="entry name" value="NUDIX_BOX"/>
    <property type="match status" value="1"/>
</dbReference>
<keyword evidence="4" id="KW-1185">Reference proteome</keyword>
<sequence>MPRLSAGLLLYRVTGGAVEVLIVHPGGPFWARKDDGAWSVPKGEYTDGEDPWAVARREFTEELGTPAPDGPRVDLVAVRQAGGKVVTVFAVRGDFDATVAHSNTFTMEWPRGSGKLREFPEVDRAAWFPVAAAREKLLAGQRPLLDQLMAAPDLAGCHEGDATAESRQR</sequence>
<dbReference type="InterPro" id="IPR051325">
    <property type="entry name" value="Nudix_hydrolase_domain"/>
</dbReference>
<proteinExistence type="predicted"/>
<dbReference type="PROSITE" id="PS51462">
    <property type="entry name" value="NUDIX"/>
    <property type="match status" value="1"/>
</dbReference>
<dbReference type="Proteomes" id="UP000195331">
    <property type="component" value="Chromosome"/>
</dbReference>
<reference evidence="3 4" key="1">
    <citation type="submission" date="2017-04" db="EMBL/GenBank/DDBJ databases">
        <title>Whole Genome Sequence of 1,4-Dioxane Degrading Bacterium Mycobacterium dioxanotrophicus PH-06.</title>
        <authorList>
            <person name="He Y."/>
        </authorList>
    </citation>
    <scope>NUCLEOTIDE SEQUENCE [LARGE SCALE GENOMIC DNA]</scope>
    <source>
        <strain evidence="3 4">PH-06</strain>
    </source>
</reference>
<dbReference type="GO" id="GO:0004081">
    <property type="term" value="F:bis(5'-nucleosyl)-tetraphosphatase (asymmetrical) activity"/>
    <property type="evidence" value="ECO:0007669"/>
    <property type="project" value="TreeGrafter"/>
</dbReference>
<evidence type="ECO:0000313" key="4">
    <source>
        <dbReference type="Proteomes" id="UP000195331"/>
    </source>
</evidence>
<dbReference type="Gene3D" id="3.90.79.10">
    <property type="entry name" value="Nucleoside Triphosphate Pyrophosphohydrolase"/>
    <property type="match status" value="1"/>
</dbReference>
<dbReference type="PANTHER" id="PTHR21340">
    <property type="entry name" value="DIADENOSINE 5,5-P1,P4-TETRAPHOSPHATE PYROPHOSPHOHYDROLASE MUTT"/>
    <property type="match status" value="1"/>
</dbReference>
<dbReference type="RefSeq" id="WP_198344399.1">
    <property type="nucleotide sequence ID" value="NZ_CP020809.1"/>
</dbReference>
<dbReference type="AlphaFoldDB" id="A0A1Y0C3P5"/>
<dbReference type="EMBL" id="CP020809">
    <property type="protein sequence ID" value="ART69772.1"/>
    <property type="molecule type" value="Genomic_DNA"/>
</dbReference>
<protein>
    <submittedName>
        <fullName evidence="3">NUDIX hydrolase</fullName>
    </submittedName>
</protein>
<dbReference type="InterPro" id="IPR020084">
    <property type="entry name" value="NUDIX_hydrolase_CS"/>
</dbReference>
<gene>
    <name evidence="3" type="ORF">BTO20_15295</name>
</gene>
<evidence type="ECO:0000259" key="2">
    <source>
        <dbReference type="PROSITE" id="PS51462"/>
    </source>
</evidence>
<dbReference type="SUPFAM" id="SSF55811">
    <property type="entry name" value="Nudix"/>
    <property type="match status" value="1"/>
</dbReference>
<evidence type="ECO:0000256" key="1">
    <source>
        <dbReference type="ARBA" id="ARBA00022801"/>
    </source>
</evidence>
<dbReference type="InterPro" id="IPR015797">
    <property type="entry name" value="NUDIX_hydrolase-like_dom_sf"/>
</dbReference>
<dbReference type="GO" id="GO:0006754">
    <property type="term" value="P:ATP biosynthetic process"/>
    <property type="evidence" value="ECO:0007669"/>
    <property type="project" value="TreeGrafter"/>
</dbReference>
<dbReference type="CDD" id="cd04662">
    <property type="entry name" value="NUDIX_Hydrolase"/>
    <property type="match status" value="1"/>
</dbReference>
<dbReference type="InterPro" id="IPR000086">
    <property type="entry name" value="NUDIX_hydrolase_dom"/>
</dbReference>
<organism evidence="3 4">
    <name type="scientific">Mycobacterium dioxanotrophicus</name>
    <dbReference type="NCBI Taxonomy" id="482462"/>
    <lineage>
        <taxon>Bacteria</taxon>
        <taxon>Bacillati</taxon>
        <taxon>Actinomycetota</taxon>
        <taxon>Actinomycetes</taxon>
        <taxon>Mycobacteriales</taxon>
        <taxon>Mycobacteriaceae</taxon>
        <taxon>Mycobacterium</taxon>
    </lineage>
</organism>
<accession>A0A1Y0C3P5</accession>
<dbReference type="Pfam" id="PF00293">
    <property type="entry name" value="NUDIX"/>
    <property type="match status" value="1"/>
</dbReference>
<name>A0A1Y0C3P5_9MYCO</name>
<feature type="domain" description="Nudix hydrolase" evidence="2">
    <location>
        <begin position="1"/>
        <end position="150"/>
    </location>
</feature>